<dbReference type="AlphaFoldDB" id="A0A2A2HSP2"/>
<gene>
    <name evidence="1" type="ORF">ASJ81_06810</name>
</gene>
<evidence type="ECO:0000313" key="2">
    <source>
        <dbReference type="Proteomes" id="UP000218164"/>
    </source>
</evidence>
<comment type="caution">
    <text evidence="1">The sequence shown here is derived from an EMBL/GenBank/DDBJ whole genome shotgun (WGS) entry which is preliminary data.</text>
</comment>
<accession>A0A2A2HSP2</accession>
<proteinExistence type="predicted"/>
<sequence length="277" mass="31551">MSTLKVYNLFLTGFLLITLFMPAFLAEPCIAAFVPSNNITVERDGMAWGYQEQVTGNDSVIFRSFIDMEAGDSDKFVNAWEILKAENILRDQMKESIKTKPDVKLNGTSEFVNLTDIDFLVSEDALGKIGKESLIKNFALVSYTFEKGMDRDTNIWFMGTPNSNVTINLPAGFDVERTEGLNNESKESENNYTVLKGSFGPEKNITLWISENESYKAEMQERERSIEQNTENKTSETINKTEIVEKTGKAVEARKNPEFIKNFYTWFCQKIQKVNLV</sequence>
<name>A0A2A2HSP2_9EURY</name>
<dbReference type="EMBL" id="LMVP01000290">
    <property type="protein sequence ID" value="PAV12286.1"/>
    <property type="molecule type" value="Genomic_DNA"/>
</dbReference>
<dbReference type="Proteomes" id="UP000218164">
    <property type="component" value="Unassembled WGS sequence"/>
</dbReference>
<evidence type="ECO:0000313" key="1">
    <source>
        <dbReference type="EMBL" id="PAV12286.1"/>
    </source>
</evidence>
<dbReference type="OrthoDB" id="147969at2157"/>
<keyword evidence="2" id="KW-1185">Reference proteome</keyword>
<protein>
    <submittedName>
        <fullName evidence="1">Uncharacterized protein</fullName>
    </submittedName>
</protein>
<organism evidence="1 2">
    <name type="scientific">Methanosarcina spelaei</name>
    <dbReference type="NCBI Taxonomy" id="1036679"/>
    <lineage>
        <taxon>Archaea</taxon>
        <taxon>Methanobacteriati</taxon>
        <taxon>Methanobacteriota</taxon>
        <taxon>Stenosarchaea group</taxon>
        <taxon>Methanomicrobia</taxon>
        <taxon>Methanosarcinales</taxon>
        <taxon>Methanosarcinaceae</taxon>
        <taxon>Methanosarcina</taxon>
    </lineage>
</organism>
<reference evidence="1 2" key="1">
    <citation type="journal article" date="2017" name="BMC Genomics">
        <title>Genomic analysis of methanogenic archaea reveals a shift towards energy conservation.</title>
        <authorList>
            <person name="Gilmore S.P."/>
            <person name="Henske J.K."/>
            <person name="Sexton J.A."/>
            <person name="Solomon K.V."/>
            <person name="Seppala S."/>
            <person name="Yoo J.I."/>
            <person name="Huyett L.M."/>
            <person name="Pressman A."/>
            <person name="Cogan J.Z."/>
            <person name="Kivenson V."/>
            <person name="Peng X."/>
            <person name="Tan Y."/>
            <person name="Valentine D.L."/>
            <person name="O'Malley M.A."/>
        </authorList>
    </citation>
    <scope>NUCLEOTIDE SEQUENCE [LARGE SCALE GENOMIC DNA]</scope>
    <source>
        <strain evidence="1 2">MC-15</strain>
    </source>
</reference>